<protein>
    <recommendedName>
        <fullName evidence="2">non-specific serine/threonine protein kinase</fullName>
        <ecNumber evidence="2">2.7.11.1</ecNumber>
    </recommendedName>
</protein>
<evidence type="ECO:0000313" key="14">
    <source>
        <dbReference type="EMBL" id="KAF3691355.1"/>
    </source>
</evidence>
<dbReference type="EC" id="2.7.11.1" evidence="2"/>
<dbReference type="SUPFAM" id="SSF56112">
    <property type="entry name" value="Protein kinase-like (PK-like)"/>
    <property type="match status" value="1"/>
</dbReference>
<keyword evidence="3" id="KW-0723">Serine/threonine-protein kinase</keyword>
<dbReference type="PROSITE" id="PS50011">
    <property type="entry name" value="PROTEIN_KINASE_DOM"/>
    <property type="match status" value="1"/>
</dbReference>
<keyword evidence="7 14" id="KW-0418">Kinase</keyword>
<dbReference type="PANTHER" id="PTHR22984">
    <property type="entry name" value="SERINE/THREONINE-PROTEIN KINASE PIM"/>
    <property type="match status" value="1"/>
</dbReference>
<evidence type="ECO:0000256" key="5">
    <source>
        <dbReference type="ARBA" id="ARBA00022679"/>
    </source>
</evidence>
<evidence type="ECO:0000256" key="8">
    <source>
        <dbReference type="ARBA" id="ARBA00022840"/>
    </source>
</evidence>
<keyword evidence="8 12" id="KW-0067">ATP-binding</keyword>
<dbReference type="GO" id="GO:0005737">
    <property type="term" value="C:cytoplasm"/>
    <property type="evidence" value="ECO:0007669"/>
    <property type="project" value="TreeGrafter"/>
</dbReference>
<evidence type="ECO:0000259" key="13">
    <source>
        <dbReference type="PROSITE" id="PS50011"/>
    </source>
</evidence>
<feature type="binding site" evidence="12">
    <location>
        <position position="40"/>
    </location>
    <ligand>
        <name>ATP</name>
        <dbReference type="ChEBI" id="CHEBI:30616"/>
    </ligand>
</feature>
<dbReference type="GO" id="GO:0007346">
    <property type="term" value="P:regulation of mitotic cell cycle"/>
    <property type="evidence" value="ECO:0007669"/>
    <property type="project" value="TreeGrafter"/>
</dbReference>
<gene>
    <name evidence="14" type="ORF">EXN66_Car007030</name>
</gene>
<evidence type="ECO:0000256" key="11">
    <source>
        <dbReference type="PIRSR" id="PIRSR037993-1"/>
    </source>
</evidence>
<evidence type="ECO:0000256" key="7">
    <source>
        <dbReference type="ARBA" id="ARBA00022777"/>
    </source>
</evidence>
<keyword evidence="5" id="KW-0808">Transferase</keyword>
<evidence type="ECO:0000256" key="9">
    <source>
        <dbReference type="ARBA" id="ARBA00047899"/>
    </source>
</evidence>
<dbReference type="Gene3D" id="3.30.200.20">
    <property type="entry name" value="Phosphorylase Kinase, domain 1"/>
    <property type="match status" value="1"/>
</dbReference>
<dbReference type="Pfam" id="PF00069">
    <property type="entry name" value="Pkinase"/>
    <property type="match status" value="1"/>
</dbReference>
<evidence type="ECO:0000256" key="4">
    <source>
        <dbReference type="ARBA" id="ARBA00022553"/>
    </source>
</evidence>
<comment type="similarity">
    <text evidence="1">Belongs to the protein kinase superfamily. CAMK Ser/Thr protein kinase family. PIM subfamily.</text>
</comment>
<dbReference type="Gene3D" id="1.10.510.10">
    <property type="entry name" value="Transferase(Phosphotransferase) domain 1"/>
    <property type="match status" value="1"/>
</dbReference>
<keyword evidence="15" id="KW-1185">Reference proteome</keyword>
<reference evidence="14 15" key="1">
    <citation type="submission" date="2019-02" db="EMBL/GenBank/DDBJ databases">
        <title>Opniocepnalus argus genome.</title>
        <authorList>
            <person name="Zhou C."/>
            <person name="Xiao S."/>
        </authorList>
    </citation>
    <scope>NUCLEOTIDE SEQUENCE [LARGE SCALE GENOMIC DNA]</scope>
    <source>
        <strain evidence="14">OARG1902GOOAL</strain>
        <tissue evidence="14">Muscle</tissue>
    </source>
</reference>
<dbReference type="AlphaFoldDB" id="A0A6G1PM46"/>
<dbReference type="InterPro" id="IPR000719">
    <property type="entry name" value="Prot_kinase_dom"/>
</dbReference>
<dbReference type="InterPro" id="IPR051138">
    <property type="entry name" value="PIM_Ser/Thr_kinase"/>
</dbReference>
<feature type="active site" description="Proton acceptor" evidence="11">
    <location>
        <position position="87"/>
    </location>
</feature>
<feature type="domain" description="Protein kinase" evidence="13">
    <location>
        <begin position="1"/>
        <end position="212"/>
    </location>
</feature>
<evidence type="ECO:0000256" key="2">
    <source>
        <dbReference type="ARBA" id="ARBA00012513"/>
    </source>
</evidence>
<dbReference type="Proteomes" id="UP000503349">
    <property type="component" value="Chromosome 6"/>
</dbReference>
<dbReference type="EMBL" id="CM015717">
    <property type="protein sequence ID" value="KAF3691355.1"/>
    <property type="molecule type" value="Genomic_DNA"/>
</dbReference>
<sequence>MVPLEVALLLKVKPAAAETSAVVTLLDWCDLHNDLILVLERPVPCMELLDFIITRGYILQEHLAKEITKHLVDALLEVHSKSVFHRDIKLDNILIETSSDVPRVRLIDFGCGTLLRDGGYTRKEGTYEYLTPEWFQWRWYKAEPTTVWQLGVVLFAMLHGHLPFKHERQIVCEDPAISEGLSVGCLNFLLRCLSKKSEARPSLETLKNHYWLMTHYSRTIPTTAPNIHNSVM</sequence>
<organism evidence="14 15">
    <name type="scientific">Channa argus</name>
    <name type="common">Northern snakehead</name>
    <name type="synonym">Ophicephalus argus</name>
    <dbReference type="NCBI Taxonomy" id="215402"/>
    <lineage>
        <taxon>Eukaryota</taxon>
        <taxon>Metazoa</taxon>
        <taxon>Chordata</taxon>
        <taxon>Craniata</taxon>
        <taxon>Vertebrata</taxon>
        <taxon>Euteleostomi</taxon>
        <taxon>Actinopterygii</taxon>
        <taxon>Neopterygii</taxon>
        <taxon>Teleostei</taxon>
        <taxon>Neoteleostei</taxon>
        <taxon>Acanthomorphata</taxon>
        <taxon>Anabantaria</taxon>
        <taxon>Anabantiformes</taxon>
        <taxon>Channoidei</taxon>
        <taxon>Channidae</taxon>
        <taxon>Channa</taxon>
    </lineage>
</organism>
<dbReference type="InterPro" id="IPR017348">
    <property type="entry name" value="PIM1/2/3"/>
</dbReference>
<dbReference type="SMART" id="SM00220">
    <property type="entry name" value="S_TKc"/>
    <property type="match status" value="1"/>
</dbReference>
<dbReference type="GO" id="GO:0005524">
    <property type="term" value="F:ATP binding"/>
    <property type="evidence" value="ECO:0007669"/>
    <property type="project" value="UniProtKB-KW"/>
</dbReference>
<name>A0A6G1PM46_CHAAH</name>
<proteinExistence type="inferred from homology"/>
<evidence type="ECO:0000313" key="15">
    <source>
        <dbReference type="Proteomes" id="UP000503349"/>
    </source>
</evidence>
<comment type="catalytic activity">
    <reaction evidence="10">
        <text>L-seryl-[protein] + ATP = O-phospho-L-seryl-[protein] + ADP + H(+)</text>
        <dbReference type="Rhea" id="RHEA:17989"/>
        <dbReference type="Rhea" id="RHEA-COMP:9863"/>
        <dbReference type="Rhea" id="RHEA-COMP:11604"/>
        <dbReference type="ChEBI" id="CHEBI:15378"/>
        <dbReference type="ChEBI" id="CHEBI:29999"/>
        <dbReference type="ChEBI" id="CHEBI:30616"/>
        <dbReference type="ChEBI" id="CHEBI:83421"/>
        <dbReference type="ChEBI" id="CHEBI:456216"/>
        <dbReference type="EC" id="2.7.11.1"/>
    </reaction>
</comment>
<evidence type="ECO:0000256" key="10">
    <source>
        <dbReference type="ARBA" id="ARBA00048679"/>
    </source>
</evidence>
<keyword evidence="4" id="KW-0597">Phosphoprotein</keyword>
<dbReference type="InterPro" id="IPR011009">
    <property type="entry name" value="Kinase-like_dom_sf"/>
</dbReference>
<evidence type="ECO:0000256" key="3">
    <source>
        <dbReference type="ARBA" id="ARBA00022527"/>
    </source>
</evidence>
<dbReference type="PIRSF" id="PIRSF037993">
    <property type="entry name" value="STPK_Pim-1"/>
    <property type="match status" value="1"/>
</dbReference>
<dbReference type="PANTHER" id="PTHR22984:SF11">
    <property type="entry name" value="AURORA KINASE-RELATED"/>
    <property type="match status" value="1"/>
</dbReference>
<evidence type="ECO:0000256" key="1">
    <source>
        <dbReference type="ARBA" id="ARBA00005505"/>
    </source>
</evidence>
<reference evidence="15" key="2">
    <citation type="submission" date="2019-02" db="EMBL/GenBank/DDBJ databases">
        <title>Opniocepnalus argus Var Kimnra genome.</title>
        <authorList>
            <person name="Zhou C."/>
            <person name="Xiao S."/>
        </authorList>
    </citation>
    <scope>NUCLEOTIDE SEQUENCE [LARGE SCALE GENOMIC DNA]</scope>
</reference>
<dbReference type="GO" id="GO:0043066">
    <property type="term" value="P:negative regulation of apoptotic process"/>
    <property type="evidence" value="ECO:0007669"/>
    <property type="project" value="InterPro"/>
</dbReference>
<dbReference type="PROSITE" id="PS00108">
    <property type="entry name" value="PROTEIN_KINASE_ST"/>
    <property type="match status" value="1"/>
</dbReference>
<comment type="catalytic activity">
    <reaction evidence="9">
        <text>L-threonyl-[protein] + ATP = O-phospho-L-threonyl-[protein] + ADP + H(+)</text>
        <dbReference type="Rhea" id="RHEA:46608"/>
        <dbReference type="Rhea" id="RHEA-COMP:11060"/>
        <dbReference type="Rhea" id="RHEA-COMP:11605"/>
        <dbReference type="ChEBI" id="CHEBI:15378"/>
        <dbReference type="ChEBI" id="CHEBI:30013"/>
        <dbReference type="ChEBI" id="CHEBI:30616"/>
        <dbReference type="ChEBI" id="CHEBI:61977"/>
        <dbReference type="ChEBI" id="CHEBI:456216"/>
        <dbReference type="EC" id="2.7.11.1"/>
    </reaction>
</comment>
<keyword evidence="6" id="KW-0547">Nucleotide-binding</keyword>
<dbReference type="GO" id="GO:0004674">
    <property type="term" value="F:protein serine/threonine kinase activity"/>
    <property type="evidence" value="ECO:0007669"/>
    <property type="project" value="UniProtKB-KW"/>
</dbReference>
<evidence type="ECO:0000256" key="12">
    <source>
        <dbReference type="PIRSR" id="PIRSR037993-2"/>
    </source>
</evidence>
<evidence type="ECO:0000256" key="6">
    <source>
        <dbReference type="ARBA" id="ARBA00022741"/>
    </source>
</evidence>
<accession>A0A6G1PM46</accession>
<dbReference type="InterPro" id="IPR008271">
    <property type="entry name" value="Ser/Thr_kinase_AS"/>
</dbReference>